<dbReference type="VEuPathDB" id="FungiDB:ASPZODRAFT_20865"/>
<protein>
    <submittedName>
        <fullName evidence="1">Uncharacterized protein</fullName>
    </submittedName>
</protein>
<dbReference type="Proteomes" id="UP000184188">
    <property type="component" value="Unassembled WGS sequence"/>
</dbReference>
<sequence>MEGGVISRASDIANSRAAMSGITPAEHQGARSLTTRNLLTLSSIVTGSLSF</sequence>
<dbReference type="RefSeq" id="XP_022576527.1">
    <property type="nucleotide sequence ID" value="XM_022727688.1"/>
</dbReference>
<evidence type="ECO:0000313" key="1">
    <source>
        <dbReference type="EMBL" id="OJJ42017.1"/>
    </source>
</evidence>
<gene>
    <name evidence="1" type="ORF">ASPZODRAFT_20865</name>
</gene>
<dbReference type="AlphaFoldDB" id="A0A1L9S4B4"/>
<keyword evidence="2" id="KW-1185">Reference proteome</keyword>
<reference evidence="2" key="1">
    <citation type="journal article" date="2017" name="Genome Biol.">
        <title>Comparative genomics reveals high biological diversity and specific adaptations in the industrially and medically important fungal genus Aspergillus.</title>
        <authorList>
            <person name="de Vries R.P."/>
            <person name="Riley R."/>
            <person name="Wiebenga A."/>
            <person name="Aguilar-Osorio G."/>
            <person name="Amillis S."/>
            <person name="Uchima C.A."/>
            <person name="Anderluh G."/>
            <person name="Asadollahi M."/>
            <person name="Askin M."/>
            <person name="Barry K."/>
            <person name="Battaglia E."/>
            <person name="Bayram O."/>
            <person name="Benocci T."/>
            <person name="Braus-Stromeyer S.A."/>
            <person name="Caldana C."/>
            <person name="Canovas D."/>
            <person name="Cerqueira G.C."/>
            <person name="Chen F."/>
            <person name="Chen W."/>
            <person name="Choi C."/>
            <person name="Clum A."/>
            <person name="Dos Santos R.A."/>
            <person name="Damasio A.R."/>
            <person name="Diallinas G."/>
            <person name="Emri T."/>
            <person name="Fekete E."/>
            <person name="Flipphi M."/>
            <person name="Freyberg S."/>
            <person name="Gallo A."/>
            <person name="Gournas C."/>
            <person name="Habgood R."/>
            <person name="Hainaut M."/>
            <person name="Harispe M.L."/>
            <person name="Henrissat B."/>
            <person name="Hilden K.S."/>
            <person name="Hope R."/>
            <person name="Hossain A."/>
            <person name="Karabika E."/>
            <person name="Karaffa L."/>
            <person name="Karanyi Z."/>
            <person name="Krasevec N."/>
            <person name="Kuo A."/>
            <person name="Kusch H."/>
            <person name="LaButti K."/>
            <person name="Lagendijk E.L."/>
            <person name="Lapidus A."/>
            <person name="Levasseur A."/>
            <person name="Lindquist E."/>
            <person name="Lipzen A."/>
            <person name="Logrieco A.F."/>
            <person name="MacCabe A."/>
            <person name="Maekelae M.R."/>
            <person name="Malavazi I."/>
            <person name="Melin P."/>
            <person name="Meyer V."/>
            <person name="Mielnichuk N."/>
            <person name="Miskei M."/>
            <person name="Molnar A.P."/>
            <person name="Mule G."/>
            <person name="Ngan C.Y."/>
            <person name="Orejas M."/>
            <person name="Orosz E."/>
            <person name="Ouedraogo J.P."/>
            <person name="Overkamp K.M."/>
            <person name="Park H.-S."/>
            <person name="Perrone G."/>
            <person name="Piumi F."/>
            <person name="Punt P.J."/>
            <person name="Ram A.F."/>
            <person name="Ramon A."/>
            <person name="Rauscher S."/>
            <person name="Record E."/>
            <person name="Riano-Pachon D.M."/>
            <person name="Robert V."/>
            <person name="Roehrig J."/>
            <person name="Ruller R."/>
            <person name="Salamov A."/>
            <person name="Salih N.S."/>
            <person name="Samson R.A."/>
            <person name="Sandor E."/>
            <person name="Sanguinetti M."/>
            <person name="Schuetze T."/>
            <person name="Sepcic K."/>
            <person name="Shelest E."/>
            <person name="Sherlock G."/>
            <person name="Sophianopoulou V."/>
            <person name="Squina F.M."/>
            <person name="Sun H."/>
            <person name="Susca A."/>
            <person name="Todd R.B."/>
            <person name="Tsang A."/>
            <person name="Unkles S.E."/>
            <person name="van de Wiele N."/>
            <person name="van Rossen-Uffink D."/>
            <person name="Oliveira J.V."/>
            <person name="Vesth T.C."/>
            <person name="Visser J."/>
            <person name="Yu J.-H."/>
            <person name="Zhou M."/>
            <person name="Andersen M.R."/>
            <person name="Archer D.B."/>
            <person name="Baker S.E."/>
            <person name="Benoit I."/>
            <person name="Brakhage A.A."/>
            <person name="Braus G.H."/>
            <person name="Fischer R."/>
            <person name="Frisvad J.C."/>
            <person name="Goldman G.H."/>
            <person name="Houbraken J."/>
            <person name="Oakley B."/>
            <person name="Pocsi I."/>
            <person name="Scazzocchio C."/>
            <person name="Seiboth B."/>
            <person name="vanKuyk P.A."/>
            <person name="Wortman J."/>
            <person name="Dyer P.S."/>
            <person name="Grigoriev I.V."/>
        </authorList>
    </citation>
    <scope>NUCLEOTIDE SEQUENCE [LARGE SCALE GENOMIC DNA]</scope>
    <source>
        <strain evidence="2">CBS 506.65</strain>
    </source>
</reference>
<dbReference type="GeneID" id="34614152"/>
<dbReference type="EMBL" id="KV878382">
    <property type="protein sequence ID" value="OJJ42017.1"/>
    <property type="molecule type" value="Genomic_DNA"/>
</dbReference>
<accession>A0A1L9S4B4</accession>
<organism evidence="1 2">
    <name type="scientific">Penicilliopsis zonata CBS 506.65</name>
    <dbReference type="NCBI Taxonomy" id="1073090"/>
    <lineage>
        <taxon>Eukaryota</taxon>
        <taxon>Fungi</taxon>
        <taxon>Dikarya</taxon>
        <taxon>Ascomycota</taxon>
        <taxon>Pezizomycotina</taxon>
        <taxon>Eurotiomycetes</taxon>
        <taxon>Eurotiomycetidae</taxon>
        <taxon>Eurotiales</taxon>
        <taxon>Aspergillaceae</taxon>
        <taxon>Penicilliopsis</taxon>
    </lineage>
</organism>
<proteinExistence type="predicted"/>
<evidence type="ECO:0000313" key="2">
    <source>
        <dbReference type="Proteomes" id="UP000184188"/>
    </source>
</evidence>
<name>A0A1L9S4B4_9EURO</name>